<feature type="coiled-coil region" evidence="1">
    <location>
        <begin position="54"/>
        <end position="81"/>
    </location>
</feature>
<dbReference type="Gene3D" id="3.40.50.300">
    <property type="entry name" value="P-loop containing nucleotide triphosphate hydrolases"/>
    <property type="match status" value="1"/>
</dbReference>
<comment type="caution">
    <text evidence="2">The sequence shown here is derived from an EMBL/GenBank/DDBJ whole genome shotgun (WGS) entry which is preliminary data.</text>
</comment>
<evidence type="ECO:0000313" key="2">
    <source>
        <dbReference type="EMBL" id="RUO45151.1"/>
    </source>
</evidence>
<evidence type="ECO:0000313" key="3">
    <source>
        <dbReference type="Proteomes" id="UP000286680"/>
    </source>
</evidence>
<sequence>MNVVLHIGAPKTGSSAIQYFLHANRERLQKHGFYYPAHNFDENFVSGGHANFGAAVANNEMDKAQQLLQEWRQQAEQKDCTLLLSSEALYRCPKRVKKLLEGFDARILGYFRHPLESLVSNHNQSIKRHYSSLTLDDFLFKQVGISNRGVSGQVFYEWRKHFSAEQVSVRPYYQPGFFKAAIELDFLQRLGIEGWSARRFKRSKARINTSYTQGALEIKRLLNGLLDQQQPKESRLIDRALQAYSDQHNNSRNWQPQVVSDGVYEAITARYQPAMEKAQRELLENCPAGFLSPRTVQPITYSQTRFDLIGVVDAYKTLCRQLPELMEELQARLLQKLTSQRSQDDAESLPYALLKLAEVMGLPVPEPKIEQPLPATAMDTFLSEKASRVDYLREIARWLERHDQTESAVKVLAHGYALAEQEGIRGERMKALQRQLASYQERLATLAAQRKADDEAIIGDSSDPD</sequence>
<dbReference type="InterPro" id="IPR027417">
    <property type="entry name" value="P-loop_NTPase"/>
</dbReference>
<gene>
    <name evidence="2" type="ORF">CWE23_03785</name>
</gene>
<dbReference type="EMBL" id="PIPS01000001">
    <property type="protein sequence ID" value="RUO45151.1"/>
    <property type="molecule type" value="Genomic_DNA"/>
</dbReference>
<name>A0AA94JEU6_9GAMM</name>
<evidence type="ECO:0000256" key="1">
    <source>
        <dbReference type="SAM" id="Coils"/>
    </source>
</evidence>
<proteinExistence type="predicted"/>
<evidence type="ECO:0008006" key="4">
    <source>
        <dbReference type="Google" id="ProtNLM"/>
    </source>
</evidence>
<reference evidence="3" key="1">
    <citation type="journal article" date="2018" name="Front. Microbiol.">
        <title>Genome-Based Analysis Reveals the Taxonomy and Diversity of the Family Idiomarinaceae.</title>
        <authorList>
            <person name="Liu Y."/>
            <person name="Lai Q."/>
            <person name="Shao Z."/>
        </authorList>
    </citation>
    <scope>NUCLEOTIDE SEQUENCE [LARGE SCALE GENOMIC DNA]</scope>
    <source>
        <strain evidence="3">SN-14</strain>
    </source>
</reference>
<accession>A0AA94JEU6</accession>
<organism evidence="2 3">
    <name type="scientific">Idiomarina aquatica</name>
    <dbReference type="NCBI Taxonomy" id="1327752"/>
    <lineage>
        <taxon>Bacteria</taxon>
        <taxon>Pseudomonadati</taxon>
        <taxon>Pseudomonadota</taxon>
        <taxon>Gammaproteobacteria</taxon>
        <taxon>Alteromonadales</taxon>
        <taxon>Idiomarinaceae</taxon>
        <taxon>Idiomarina</taxon>
    </lineage>
</organism>
<dbReference type="SUPFAM" id="SSF52540">
    <property type="entry name" value="P-loop containing nucleoside triphosphate hydrolases"/>
    <property type="match status" value="1"/>
</dbReference>
<dbReference type="RefSeq" id="WP_126819531.1">
    <property type="nucleotide sequence ID" value="NZ_PIPS01000001.1"/>
</dbReference>
<dbReference type="AlphaFoldDB" id="A0AA94JEU6"/>
<dbReference type="Proteomes" id="UP000286680">
    <property type="component" value="Unassembled WGS sequence"/>
</dbReference>
<keyword evidence="3" id="KW-1185">Reference proteome</keyword>
<keyword evidence="1" id="KW-0175">Coiled coil</keyword>
<protein>
    <recommendedName>
        <fullName evidence="4">Sulfotransferase family protein</fullName>
    </recommendedName>
</protein>